<dbReference type="AlphaFoldDB" id="A0A1I0EU90"/>
<dbReference type="InterPro" id="IPR005220">
    <property type="entry name" value="CarO-like"/>
</dbReference>
<protein>
    <submittedName>
        <fullName evidence="3">TIGR00156 family protein</fullName>
    </submittedName>
</protein>
<dbReference type="NCBIfam" id="NF033674">
    <property type="entry name" value="stress_OB_fold"/>
    <property type="match status" value="1"/>
</dbReference>
<dbReference type="SUPFAM" id="SSF101756">
    <property type="entry name" value="Hypothetical protein YgiW"/>
    <property type="match status" value="1"/>
</dbReference>
<reference evidence="4" key="1">
    <citation type="submission" date="2016-10" db="EMBL/GenBank/DDBJ databases">
        <authorList>
            <person name="Varghese N."/>
            <person name="Submissions S."/>
        </authorList>
    </citation>
    <scope>NUCLEOTIDE SEQUENCE [LARGE SCALE GENOMIC DNA]</scope>
    <source>
        <strain evidence="4">DSM 18579</strain>
    </source>
</reference>
<dbReference type="Pfam" id="PF04076">
    <property type="entry name" value="BOF"/>
    <property type="match status" value="1"/>
</dbReference>
<evidence type="ECO:0000313" key="3">
    <source>
        <dbReference type="EMBL" id="SET48969.1"/>
    </source>
</evidence>
<dbReference type="PANTHER" id="PTHR36571">
    <property type="entry name" value="PROTEIN YGIW"/>
    <property type="match status" value="1"/>
</dbReference>
<keyword evidence="4" id="KW-1185">Reference proteome</keyword>
<evidence type="ECO:0000313" key="4">
    <source>
        <dbReference type="Proteomes" id="UP000242642"/>
    </source>
</evidence>
<dbReference type="Proteomes" id="UP000242642">
    <property type="component" value="Unassembled WGS sequence"/>
</dbReference>
<feature type="signal peptide" evidence="2">
    <location>
        <begin position="1"/>
        <end position="23"/>
    </location>
</feature>
<dbReference type="PANTHER" id="PTHR36571:SF1">
    <property type="entry name" value="PROTEIN YGIW"/>
    <property type="match status" value="1"/>
</dbReference>
<dbReference type="Gene3D" id="2.40.50.200">
    <property type="entry name" value="Bacterial OB-fold"/>
    <property type="match status" value="1"/>
</dbReference>
<keyword evidence="1 2" id="KW-0732">Signal</keyword>
<gene>
    <name evidence="3" type="ORF">SAMN02583745_02524</name>
</gene>
<evidence type="ECO:0000256" key="1">
    <source>
        <dbReference type="ARBA" id="ARBA00022729"/>
    </source>
</evidence>
<name>A0A1I0EU90_9GAMM</name>
<sequence>MKNTNLFFYCLISLAIVTCNVHADFVGKNGTQSTPYDTVKSIVANPIEDKQVSLIGNIIEKIGHEKYLFTDGTQTIRLDIDDEKFPIEPVDESTTVKIYGEIDKEFLESPEIDVDFIQIVK</sequence>
<dbReference type="InterPro" id="IPR036700">
    <property type="entry name" value="BOBF_sf"/>
</dbReference>
<feature type="chain" id="PRO_5017452603" evidence="2">
    <location>
        <begin position="24"/>
        <end position="121"/>
    </location>
</feature>
<evidence type="ECO:0000256" key="2">
    <source>
        <dbReference type="SAM" id="SignalP"/>
    </source>
</evidence>
<organism evidence="3 4">
    <name type="scientific">Thorsellia anophelis DSM 18579</name>
    <dbReference type="NCBI Taxonomy" id="1123402"/>
    <lineage>
        <taxon>Bacteria</taxon>
        <taxon>Pseudomonadati</taxon>
        <taxon>Pseudomonadota</taxon>
        <taxon>Gammaproteobacteria</taxon>
        <taxon>Enterobacterales</taxon>
        <taxon>Thorselliaceae</taxon>
        <taxon>Thorsellia</taxon>
    </lineage>
</organism>
<dbReference type="RefSeq" id="WP_177168669.1">
    <property type="nucleotide sequence ID" value="NZ_FOHV01000031.1"/>
</dbReference>
<dbReference type="EMBL" id="FOHV01000031">
    <property type="protein sequence ID" value="SET48969.1"/>
    <property type="molecule type" value="Genomic_DNA"/>
</dbReference>
<proteinExistence type="predicted"/>
<accession>A0A1I0EU90</accession>
<dbReference type="STRING" id="1123402.SAMN02583745_02524"/>